<dbReference type="InterPro" id="IPR005025">
    <property type="entry name" value="FMN_Rdtase-like_dom"/>
</dbReference>
<accession>A0A9D1RDH1</accession>
<protein>
    <submittedName>
        <fullName evidence="4">Flavodoxin family protein</fullName>
    </submittedName>
</protein>
<dbReference type="EMBL" id="DXGE01000026">
    <property type="protein sequence ID" value="HIW86088.1"/>
    <property type="molecule type" value="Genomic_DNA"/>
</dbReference>
<dbReference type="Pfam" id="PF03358">
    <property type="entry name" value="FMN_red"/>
    <property type="match status" value="1"/>
</dbReference>
<evidence type="ECO:0000313" key="4">
    <source>
        <dbReference type="EMBL" id="HIW86088.1"/>
    </source>
</evidence>
<comment type="caution">
    <text evidence="4">The sequence shown here is derived from an EMBL/GenBank/DDBJ whole genome shotgun (WGS) entry which is preliminary data.</text>
</comment>
<organism evidence="4 5">
    <name type="scientific">Candidatus Eubacterium faecipullorum</name>
    <dbReference type="NCBI Taxonomy" id="2838571"/>
    <lineage>
        <taxon>Bacteria</taxon>
        <taxon>Bacillati</taxon>
        <taxon>Bacillota</taxon>
        <taxon>Clostridia</taxon>
        <taxon>Eubacteriales</taxon>
        <taxon>Eubacteriaceae</taxon>
        <taxon>Eubacterium</taxon>
    </lineage>
</organism>
<dbReference type="Proteomes" id="UP000824205">
    <property type="component" value="Unassembled WGS sequence"/>
</dbReference>
<dbReference type="SUPFAM" id="SSF52218">
    <property type="entry name" value="Flavoproteins"/>
    <property type="match status" value="1"/>
</dbReference>
<feature type="domain" description="NADPH-dependent FMN reductase-like" evidence="3">
    <location>
        <begin position="1"/>
        <end position="130"/>
    </location>
</feature>
<name>A0A9D1RDH1_9FIRM</name>
<keyword evidence="2" id="KW-0288">FMN</keyword>
<keyword evidence="1" id="KW-0285">Flavoprotein</keyword>
<dbReference type="InterPro" id="IPR029039">
    <property type="entry name" value="Flavoprotein-like_sf"/>
</dbReference>
<dbReference type="InterPro" id="IPR051796">
    <property type="entry name" value="ISF_SsuE-like"/>
</dbReference>
<dbReference type="PANTHER" id="PTHR43278:SF4">
    <property type="entry name" value="NAD(P)H-DEPENDENT FMN-CONTAINING OXIDOREDUCTASE YWQN-RELATED"/>
    <property type="match status" value="1"/>
</dbReference>
<evidence type="ECO:0000256" key="1">
    <source>
        <dbReference type="ARBA" id="ARBA00022630"/>
    </source>
</evidence>
<dbReference type="Gene3D" id="3.40.50.360">
    <property type="match status" value="1"/>
</dbReference>
<evidence type="ECO:0000256" key="2">
    <source>
        <dbReference type="ARBA" id="ARBA00022643"/>
    </source>
</evidence>
<dbReference type="PANTHER" id="PTHR43278">
    <property type="entry name" value="NAD(P)H-DEPENDENT FMN-CONTAINING OXIDOREDUCTASE YWQN-RELATED"/>
    <property type="match status" value="1"/>
</dbReference>
<reference evidence="4" key="1">
    <citation type="journal article" date="2021" name="PeerJ">
        <title>Extensive microbial diversity within the chicken gut microbiome revealed by metagenomics and culture.</title>
        <authorList>
            <person name="Gilroy R."/>
            <person name="Ravi A."/>
            <person name="Getino M."/>
            <person name="Pursley I."/>
            <person name="Horton D.L."/>
            <person name="Alikhan N.F."/>
            <person name="Baker D."/>
            <person name="Gharbi K."/>
            <person name="Hall N."/>
            <person name="Watson M."/>
            <person name="Adriaenssens E.M."/>
            <person name="Foster-Nyarko E."/>
            <person name="Jarju S."/>
            <person name="Secka A."/>
            <person name="Antonio M."/>
            <person name="Oren A."/>
            <person name="Chaudhuri R.R."/>
            <person name="La Ragione R."/>
            <person name="Hildebrand F."/>
            <person name="Pallen M.J."/>
        </authorList>
    </citation>
    <scope>NUCLEOTIDE SEQUENCE</scope>
    <source>
        <strain evidence="4">421</strain>
    </source>
</reference>
<proteinExistence type="predicted"/>
<dbReference type="GO" id="GO:0016491">
    <property type="term" value="F:oxidoreductase activity"/>
    <property type="evidence" value="ECO:0007669"/>
    <property type="project" value="InterPro"/>
</dbReference>
<dbReference type="AlphaFoldDB" id="A0A9D1RDH1"/>
<evidence type="ECO:0000259" key="3">
    <source>
        <dbReference type="Pfam" id="PF03358"/>
    </source>
</evidence>
<gene>
    <name evidence="4" type="ORF">IAA48_06280</name>
</gene>
<reference evidence="4" key="2">
    <citation type="submission" date="2021-04" db="EMBL/GenBank/DDBJ databases">
        <authorList>
            <person name="Gilroy R."/>
        </authorList>
    </citation>
    <scope>NUCLEOTIDE SEQUENCE</scope>
    <source>
        <strain evidence="4">421</strain>
    </source>
</reference>
<evidence type="ECO:0000313" key="5">
    <source>
        <dbReference type="Proteomes" id="UP000824205"/>
    </source>
</evidence>
<sequence>MRAVCICGSPRKSGSCSYIIDLFIHAFLGAENTAEKIYISDIDMNYYTGCKMCYDSGICVQQDSVLEVVNKLLQADLVLVAAPSYWADIPAQLKTFINRNTPFGDTNQNRIVKAEKHILGVSVAVRAGSSPGENELILNSIEHYFGHMGITPVKRFSFLNTDCLDDLLANNEKTLKDIEYFAENIR</sequence>